<evidence type="ECO:0000313" key="2">
    <source>
        <dbReference type="Proteomes" id="UP001465668"/>
    </source>
</evidence>
<dbReference type="Proteomes" id="UP001465668">
    <property type="component" value="Unassembled WGS sequence"/>
</dbReference>
<name>A0ABR2XA17_9PEZI</name>
<protein>
    <submittedName>
        <fullName evidence="1">Uncharacterized protein</fullName>
    </submittedName>
</protein>
<organism evidence="1 2">
    <name type="scientific">Seiridium cardinale</name>
    <dbReference type="NCBI Taxonomy" id="138064"/>
    <lineage>
        <taxon>Eukaryota</taxon>
        <taxon>Fungi</taxon>
        <taxon>Dikarya</taxon>
        <taxon>Ascomycota</taxon>
        <taxon>Pezizomycotina</taxon>
        <taxon>Sordariomycetes</taxon>
        <taxon>Xylariomycetidae</taxon>
        <taxon>Amphisphaeriales</taxon>
        <taxon>Sporocadaceae</taxon>
        <taxon>Seiridium</taxon>
    </lineage>
</organism>
<accession>A0ABR2XA17</accession>
<evidence type="ECO:0000313" key="1">
    <source>
        <dbReference type="EMBL" id="KAK9770571.1"/>
    </source>
</evidence>
<sequence>MTEAAQQRGQAMKFQELVTHWKLIELLNSSSQPFYDSRLAWLLLNQGAQQSPLDCRSLLPVTDQDKSHKQTKPIRNEDTKSVSVFNKLYARALDMDLIWNGYRRQPNKGTITIFRHLRPNVEELARKMYGEDNIVCVRFGKHKDTAYILIFLAKEPEGAEGPASDEFMALSANFYEVLKDGQAGEAAVIANALPPELVQRDGLAGLGLVDLFEIQVNHPISGRLLVGPIEKQRRFVGI</sequence>
<comment type="caution">
    <text evidence="1">The sequence shown here is derived from an EMBL/GenBank/DDBJ whole genome shotgun (WGS) entry which is preliminary data.</text>
</comment>
<reference evidence="1 2" key="1">
    <citation type="submission" date="2024-02" db="EMBL/GenBank/DDBJ databases">
        <title>First draft genome assembly of two strains of Seiridium cardinale.</title>
        <authorList>
            <person name="Emiliani G."/>
            <person name="Scali E."/>
        </authorList>
    </citation>
    <scope>NUCLEOTIDE SEQUENCE [LARGE SCALE GENOMIC DNA]</scope>
    <source>
        <strain evidence="1 2">BM-138-000479</strain>
    </source>
</reference>
<proteinExistence type="predicted"/>
<dbReference type="EMBL" id="JARVKM010000090">
    <property type="protein sequence ID" value="KAK9770571.1"/>
    <property type="molecule type" value="Genomic_DNA"/>
</dbReference>
<keyword evidence="2" id="KW-1185">Reference proteome</keyword>
<gene>
    <name evidence="1" type="ORF">SCAR479_12742</name>
</gene>